<reference evidence="1" key="1">
    <citation type="journal article" date="2015" name="Nature">
        <title>Complex archaea that bridge the gap between prokaryotes and eukaryotes.</title>
        <authorList>
            <person name="Spang A."/>
            <person name="Saw J.H."/>
            <person name="Jorgensen S.L."/>
            <person name="Zaremba-Niedzwiedzka K."/>
            <person name="Martijn J."/>
            <person name="Lind A.E."/>
            <person name="van Eijk R."/>
            <person name="Schleper C."/>
            <person name="Guy L."/>
            <person name="Ettema T.J."/>
        </authorList>
    </citation>
    <scope>NUCLEOTIDE SEQUENCE</scope>
</reference>
<sequence length="69" mass="8506">MKQTIVEFDDNIIIKFQSDGKERDYPRFKMRLWSEMGVMTIDIRLQYCREEIIKIRNFFNSIKLPEEEE</sequence>
<protein>
    <submittedName>
        <fullName evidence="1">Uncharacterized protein</fullName>
    </submittedName>
</protein>
<organism evidence="1">
    <name type="scientific">marine sediment metagenome</name>
    <dbReference type="NCBI Taxonomy" id="412755"/>
    <lineage>
        <taxon>unclassified sequences</taxon>
        <taxon>metagenomes</taxon>
        <taxon>ecological metagenomes</taxon>
    </lineage>
</organism>
<name>A0A0F9GYD9_9ZZZZ</name>
<dbReference type="EMBL" id="LAZR01018607">
    <property type="protein sequence ID" value="KKL95726.1"/>
    <property type="molecule type" value="Genomic_DNA"/>
</dbReference>
<gene>
    <name evidence="1" type="ORF">LCGC14_1851670</name>
</gene>
<dbReference type="AlphaFoldDB" id="A0A0F9GYD9"/>
<evidence type="ECO:0000313" key="1">
    <source>
        <dbReference type="EMBL" id="KKL95726.1"/>
    </source>
</evidence>
<proteinExistence type="predicted"/>
<accession>A0A0F9GYD9</accession>
<comment type="caution">
    <text evidence="1">The sequence shown here is derived from an EMBL/GenBank/DDBJ whole genome shotgun (WGS) entry which is preliminary data.</text>
</comment>